<proteinExistence type="predicted"/>
<evidence type="ECO:0000313" key="2">
    <source>
        <dbReference type="Proteomes" id="UP000316238"/>
    </source>
</evidence>
<organism evidence="1 2">
    <name type="scientific">Candidatus Electronema aureum</name>
    <dbReference type="NCBI Taxonomy" id="2005002"/>
    <lineage>
        <taxon>Bacteria</taxon>
        <taxon>Pseudomonadati</taxon>
        <taxon>Thermodesulfobacteriota</taxon>
        <taxon>Desulfobulbia</taxon>
        <taxon>Desulfobulbales</taxon>
        <taxon>Desulfobulbaceae</taxon>
        <taxon>Candidatus Electronema</taxon>
    </lineage>
</organism>
<gene>
    <name evidence="1" type="ORF">CDV28_14715</name>
</gene>
<name>A0A521FYW2_9BACT</name>
<comment type="caution">
    <text evidence="1">The sequence shown here is derived from an EMBL/GenBank/DDBJ whole genome shotgun (WGS) entry which is preliminary data.</text>
</comment>
<sequence length="117" mass="12621">MMFVPERDVLLVSGVLEGGSSSVLVKIKKTGGTGQNMFALKADGGSVENYNYRIGSQAIVARSMSYENGKLFINNGKGVIYKIADVGGSGYNMFALVNETSCESMPNYNYFLGCSYE</sequence>
<protein>
    <submittedName>
        <fullName evidence="1">Uncharacterized protein</fullName>
    </submittedName>
</protein>
<evidence type="ECO:0000313" key="1">
    <source>
        <dbReference type="EMBL" id="TAA73956.1"/>
    </source>
</evidence>
<keyword evidence="2" id="KW-1185">Reference proteome</keyword>
<dbReference type="AlphaFoldDB" id="A0A521FYW2"/>
<accession>A0A521FYW2</accession>
<dbReference type="EMBL" id="NQJD01000047">
    <property type="protein sequence ID" value="TAA73956.1"/>
    <property type="molecule type" value="Genomic_DNA"/>
</dbReference>
<dbReference type="Proteomes" id="UP000316238">
    <property type="component" value="Unassembled WGS sequence"/>
</dbReference>
<reference evidence="1" key="1">
    <citation type="submission" date="2017-07" db="EMBL/GenBank/DDBJ databases">
        <title>The cable genome - Insights into the physiology and evolution of filamentous bacteria capable of sulfide oxidation via long distance electron transfer.</title>
        <authorList>
            <person name="Thorup C."/>
            <person name="Bjerg J.T."/>
            <person name="Schreiber L."/>
            <person name="Nielsen L.P."/>
            <person name="Kjeldsen K.U."/>
            <person name="Boesen T."/>
            <person name="Boggild A."/>
            <person name="Meysman F."/>
            <person name="Geelhoed J."/>
            <person name="Schramm A."/>
        </authorList>
    </citation>
    <scope>NUCLEOTIDE SEQUENCE [LARGE SCALE GENOMIC DNA]</scope>
    <source>
        <strain evidence="1">GS</strain>
    </source>
</reference>